<evidence type="ECO:0000313" key="2">
    <source>
        <dbReference type="EMBL" id="MTK22312.1"/>
    </source>
</evidence>
<name>A0A9X4XJP8_9FIRM</name>
<dbReference type="InterPro" id="IPR005149">
    <property type="entry name" value="Tscrpt_reg_PadR_N"/>
</dbReference>
<dbReference type="Gene3D" id="1.10.10.10">
    <property type="entry name" value="Winged helix-like DNA-binding domain superfamily/Winged helix DNA-binding domain"/>
    <property type="match status" value="1"/>
</dbReference>
<dbReference type="EMBL" id="WMQE01000034">
    <property type="protein sequence ID" value="MTK22312.1"/>
    <property type="molecule type" value="Genomic_DNA"/>
</dbReference>
<dbReference type="PANTHER" id="PTHR33169:SF24">
    <property type="entry name" value="TRANSCRIPTIONAL REGULATOR, PADR FAMILY"/>
    <property type="match status" value="1"/>
</dbReference>
<feature type="domain" description="Transcription regulator PadR N-terminal" evidence="1">
    <location>
        <begin position="14"/>
        <end position="83"/>
    </location>
</feature>
<evidence type="ECO:0000259" key="1">
    <source>
        <dbReference type="Pfam" id="PF03551"/>
    </source>
</evidence>
<evidence type="ECO:0000313" key="3">
    <source>
        <dbReference type="Proteomes" id="UP000487649"/>
    </source>
</evidence>
<gene>
    <name evidence="2" type="ORF">GMA92_12915</name>
</gene>
<proteinExistence type="predicted"/>
<comment type="caution">
    <text evidence="2">The sequence shown here is derived from an EMBL/GenBank/DDBJ whole genome shotgun (WGS) entry which is preliminary data.</text>
</comment>
<accession>A0A9X4XJP8</accession>
<dbReference type="SUPFAM" id="SSF46785">
    <property type="entry name" value="Winged helix' DNA-binding domain"/>
    <property type="match status" value="1"/>
</dbReference>
<dbReference type="Proteomes" id="UP000487649">
    <property type="component" value="Unassembled WGS sequence"/>
</dbReference>
<dbReference type="PANTHER" id="PTHR33169">
    <property type="entry name" value="PADR-FAMILY TRANSCRIPTIONAL REGULATOR"/>
    <property type="match status" value="1"/>
</dbReference>
<dbReference type="Pfam" id="PF03551">
    <property type="entry name" value="PadR"/>
    <property type="match status" value="1"/>
</dbReference>
<dbReference type="InterPro" id="IPR036390">
    <property type="entry name" value="WH_DNA-bd_sf"/>
</dbReference>
<dbReference type="InterPro" id="IPR052509">
    <property type="entry name" value="Metal_resp_DNA-bind_regulator"/>
</dbReference>
<dbReference type="AlphaFoldDB" id="A0A9X4XJP8"/>
<sequence>MNSQYKKGILELCVLSLIEQEDLYGYEIVQRISPRIEVTESTIYPLLRRLTKEGYCRTYMRDSSEGPARKYYVITTVGKKHLSKMVGDWKVFSLEINYFLEGVNVDESQNELD</sequence>
<reference evidence="2 3" key="1">
    <citation type="journal article" date="2019" name="Nat. Med.">
        <title>A library of human gut bacterial isolates paired with longitudinal multiomics data enables mechanistic microbiome research.</title>
        <authorList>
            <person name="Poyet M."/>
            <person name="Groussin M."/>
            <person name="Gibbons S.M."/>
            <person name="Avila-Pacheco J."/>
            <person name="Jiang X."/>
            <person name="Kearney S.M."/>
            <person name="Perrotta A.R."/>
            <person name="Berdy B."/>
            <person name="Zhao S."/>
            <person name="Lieberman T.D."/>
            <person name="Swanson P.K."/>
            <person name="Smith M."/>
            <person name="Roesemann S."/>
            <person name="Alexander J.E."/>
            <person name="Rich S.A."/>
            <person name="Livny J."/>
            <person name="Vlamakis H."/>
            <person name="Clish C."/>
            <person name="Bullock K."/>
            <person name="Deik A."/>
            <person name="Scott J."/>
            <person name="Pierce K.A."/>
            <person name="Xavier R.J."/>
            <person name="Alm E.J."/>
        </authorList>
    </citation>
    <scope>NUCLEOTIDE SEQUENCE [LARGE SCALE GENOMIC DNA]</scope>
    <source>
        <strain evidence="2 3">BIOML-A198</strain>
    </source>
</reference>
<organism evidence="2 3">
    <name type="scientific">Turicibacter sanguinis</name>
    <dbReference type="NCBI Taxonomy" id="154288"/>
    <lineage>
        <taxon>Bacteria</taxon>
        <taxon>Bacillati</taxon>
        <taxon>Bacillota</taxon>
        <taxon>Erysipelotrichia</taxon>
        <taxon>Erysipelotrichales</taxon>
        <taxon>Turicibacteraceae</taxon>
        <taxon>Turicibacter</taxon>
    </lineage>
</organism>
<protein>
    <submittedName>
        <fullName evidence="2">PadR family transcriptional regulator</fullName>
    </submittedName>
</protein>
<dbReference type="InterPro" id="IPR036388">
    <property type="entry name" value="WH-like_DNA-bd_sf"/>
</dbReference>